<feature type="region of interest" description="Disordered" evidence="4">
    <location>
        <begin position="17"/>
        <end position="39"/>
    </location>
</feature>
<comment type="subcellular location">
    <subcellularLocation>
        <location evidence="1">Nucleus</location>
    </subcellularLocation>
</comment>
<dbReference type="InterPro" id="IPR019148">
    <property type="entry name" value="Nuclear_protein_DGCR14_ESS-2"/>
</dbReference>
<feature type="region of interest" description="Disordered" evidence="4">
    <location>
        <begin position="322"/>
        <end position="351"/>
    </location>
</feature>
<protein>
    <submittedName>
        <fullName evidence="5">Uncharacterized protein</fullName>
    </submittedName>
</protein>
<evidence type="ECO:0000313" key="5">
    <source>
        <dbReference type="EMBL" id="SPO40043.1"/>
    </source>
</evidence>
<dbReference type="Proteomes" id="UP000323386">
    <property type="component" value="Unassembled WGS sequence"/>
</dbReference>
<evidence type="ECO:0000256" key="2">
    <source>
        <dbReference type="ARBA" id="ARBA00009072"/>
    </source>
</evidence>
<feature type="compositionally biased region" description="Polar residues" evidence="4">
    <location>
        <begin position="472"/>
        <end position="481"/>
    </location>
</feature>
<dbReference type="PANTHER" id="PTHR12940">
    <property type="entry name" value="ES-2 PROTEIN - RELATED"/>
    <property type="match status" value="1"/>
</dbReference>
<feature type="region of interest" description="Disordered" evidence="4">
    <location>
        <begin position="437"/>
        <end position="504"/>
    </location>
</feature>
<proteinExistence type="inferred from homology"/>
<feature type="compositionally biased region" description="Polar residues" evidence="4">
    <location>
        <begin position="488"/>
        <end position="498"/>
    </location>
</feature>
<feature type="region of interest" description="Disordered" evidence="4">
    <location>
        <begin position="267"/>
        <end position="299"/>
    </location>
</feature>
<evidence type="ECO:0000313" key="6">
    <source>
        <dbReference type="Proteomes" id="UP000323386"/>
    </source>
</evidence>
<comment type="similarity">
    <text evidence="2">Belongs to the ESS2 family.</text>
</comment>
<evidence type="ECO:0000256" key="3">
    <source>
        <dbReference type="ARBA" id="ARBA00023242"/>
    </source>
</evidence>
<dbReference type="OrthoDB" id="19679at2759"/>
<reference evidence="5 6" key="1">
    <citation type="submission" date="2018-03" db="EMBL/GenBank/DDBJ databases">
        <authorList>
            <person name="Guldener U."/>
        </authorList>
    </citation>
    <scope>NUCLEOTIDE SEQUENCE [LARGE SCALE GENOMIC DNA]</scope>
    <source>
        <strain evidence="5 6">DAOM196992</strain>
    </source>
</reference>
<name>A0A5C3F6A1_9BASI</name>
<dbReference type="PANTHER" id="PTHR12940:SF0">
    <property type="entry name" value="SPLICING FACTOR ESS-2 HOMOLOG"/>
    <property type="match status" value="1"/>
</dbReference>
<keyword evidence="6" id="KW-1185">Reference proteome</keyword>
<gene>
    <name evidence="5" type="ORF">PSFLO_05525</name>
</gene>
<feature type="compositionally biased region" description="Basic and acidic residues" evidence="4">
    <location>
        <begin position="272"/>
        <end position="282"/>
    </location>
</feature>
<feature type="compositionally biased region" description="Low complexity" evidence="4">
    <location>
        <begin position="21"/>
        <end position="39"/>
    </location>
</feature>
<dbReference type="AlphaFoldDB" id="A0A5C3F6A1"/>
<evidence type="ECO:0000256" key="4">
    <source>
        <dbReference type="SAM" id="MobiDB-lite"/>
    </source>
</evidence>
<dbReference type="GO" id="GO:0071013">
    <property type="term" value="C:catalytic step 2 spliceosome"/>
    <property type="evidence" value="ECO:0007669"/>
    <property type="project" value="TreeGrafter"/>
</dbReference>
<accession>A0A5C3F6A1</accession>
<sequence length="566" mass="59544">MTPELTPRSAAVALRLAPRDSSLSSSSSPSPSSSFPSTTAPLASKALIPLRPGEISLRQQRILTEAEYTSSLSDIIKRDFFPHLDRLRAENHYLTALEGGDALEINSALRKLIAIDDAEGAGVQGWEGTPAAQKSARGDLTTADLRSPDNANNAAFDDGGDDEEPSGFTPDLSLSLDAFQTAYTSEDNASFAQIMDRTNQLRKERFSWAYESAKRANDKKRKAVESAQQEAVQGKRLAVAAAVESGKGIGAEERLLITGIAVDKAAGSEEGADGKDDDESRARGVARQGAALESGSSSRGDLAVPLWPFKVRNALMYPPDADISTSRSRNSSLVPSSSAPPSLRQGLGSLQDNLGKAMPAGPSVNFRRTDFSTFDDDVLQEDGASVVPGTPSRSTVDAAIRGSLIASSVASGVKADPAIETPRVAGYGFVSPYRTPVSEAPLDDESLKSKASSSSRQGAETPYGVARYLGPATSTAHSSGRSVPGGNALSSRGATPSSAKKRREDLTPAAKRLLDLTSRTPIARGNLPSKRNTSAAVAIGNQRMPHRAVLAPLVSSLVPRSVNDLF</sequence>
<feature type="region of interest" description="Disordered" evidence="4">
    <location>
        <begin position="123"/>
        <end position="170"/>
    </location>
</feature>
<feature type="compositionally biased region" description="Low complexity" evidence="4">
    <location>
        <begin position="324"/>
        <end position="344"/>
    </location>
</feature>
<evidence type="ECO:0000256" key="1">
    <source>
        <dbReference type="ARBA" id="ARBA00004123"/>
    </source>
</evidence>
<keyword evidence="3" id="KW-0539">Nucleus</keyword>
<dbReference type="Pfam" id="PF09751">
    <property type="entry name" value="Es2"/>
    <property type="match status" value="1"/>
</dbReference>
<dbReference type="EMBL" id="OOIP01000017">
    <property type="protein sequence ID" value="SPO40043.1"/>
    <property type="molecule type" value="Genomic_DNA"/>
</dbReference>
<organism evidence="5 6">
    <name type="scientific">Pseudozyma flocculosa</name>
    <dbReference type="NCBI Taxonomy" id="84751"/>
    <lineage>
        <taxon>Eukaryota</taxon>
        <taxon>Fungi</taxon>
        <taxon>Dikarya</taxon>
        <taxon>Basidiomycota</taxon>
        <taxon>Ustilaginomycotina</taxon>
        <taxon>Ustilaginomycetes</taxon>
        <taxon>Ustilaginales</taxon>
        <taxon>Ustilaginaceae</taxon>
        <taxon>Pseudozyma</taxon>
    </lineage>
</organism>